<sequence length="63" mass="7401">MDASRGDPPAHRGGRPRLWHRGWRQHRRRRQDNHTGKPGRQSVFLSLLAFFLLVLTAYLLKVL</sequence>
<dbReference type="Proteomes" id="UP000035642">
    <property type="component" value="Unassembled WGS sequence"/>
</dbReference>
<organism evidence="3 4">
    <name type="scientific">Angiostrongylus cantonensis</name>
    <name type="common">Rat lungworm</name>
    <dbReference type="NCBI Taxonomy" id="6313"/>
    <lineage>
        <taxon>Eukaryota</taxon>
        <taxon>Metazoa</taxon>
        <taxon>Ecdysozoa</taxon>
        <taxon>Nematoda</taxon>
        <taxon>Chromadorea</taxon>
        <taxon>Rhabditida</taxon>
        <taxon>Rhabditina</taxon>
        <taxon>Rhabditomorpha</taxon>
        <taxon>Strongyloidea</taxon>
        <taxon>Metastrongylidae</taxon>
        <taxon>Angiostrongylus</taxon>
    </lineage>
</organism>
<feature type="compositionally biased region" description="Basic residues" evidence="1">
    <location>
        <begin position="12"/>
        <end position="31"/>
    </location>
</feature>
<evidence type="ECO:0000313" key="4">
    <source>
        <dbReference type="WBParaSite" id="ACAC_0000661101-mRNA-1"/>
    </source>
</evidence>
<accession>A0A0K0D946</accession>
<reference evidence="4" key="2">
    <citation type="submission" date="2017-02" db="UniProtKB">
        <authorList>
            <consortium name="WormBaseParasite"/>
        </authorList>
    </citation>
    <scope>IDENTIFICATION</scope>
</reference>
<feature type="compositionally biased region" description="Basic and acidic residues" evidence="1">
    <location>
        <begin position="1"/>
        <end position="10"/>
    </location>
</feature>
<keyword evidence="2" id="KW-0472">Membrane</keyword>
<feature type="transmembrane region" description="Helical" evidence="2">
    <location>
        <begin position="43"/>
        <end position="60"/>
    </location>
</feature>
<dbReference type="WBParaSite" id="ACAC_0000661101-mRNA-1">
    <property type="protein sequence ID" value="ACAC_0000661101-mRNA-1"/>
    <property type="gene ID" value="ACAC_0000661101"/>
</dbReference>
<protein>
    <submittedName>
        <fullName evidence="4">Uncharacterized protein</fullName>
    </submittedName>
</protein>
<keyword evidence="2" id="KW-0812">Transmembrane</keyword>
<name>A0A0K0D946_ANGCA</name>
<reference evidence="3" key="1">
    <citation type="submission" date="2012-09" db="EMBL/GenBank/DDBJ databases">
        <authorList>
            <person name="Martin A.A."/>
        </authorList>
    </citation>
    <scope>NUCLEOTIDE SEQUENCE</scope>
</reference>
<evidence type="ECO:0000256" key="1">
    <source>
        <dbReference type="SAM" id="MobiDB-lite"/>
    </source>
</evidence>
<proteinExistence type="predicted"/>
<keyword evidence="2" id="KW-1133">Transmembrane helix</keyword>
<keyword evidence="3" id="KW-1185">Reference proteome</keyword>
<dbReference type="AlphaFoldDB" id="A0A0K0D946"/>
<feature type="region of interest" description="Disordered" evidence="1">
    <location>
        <begin position="1"/>
        <end position="39"/>
    </location>
</feature>
<evidence type="ECO:0000313" key="3">
    <source>
        <dbReference type="Proteomes" id="UP000035642"/>
    </source>
</evidence>
<evidence type="ECO:0000256" key="2">
    <source>
        <dbReference type="SAM" id="Phobius"/>
    </source>
</evidence>